<dbReference type="RefSeq" id="WP_135472192.1">
    <property type="nucleotide sequence ID" value="NZ_CASGTF010000042.1"/>
</dbReference>
<keyword evidence="2" id="KW-0479">Metal-binding</keyword>
<dbReference type="EMBL" id="SJSA01000002">
    <property type="protein sequence ID" value="TGG36455.1"/>
    <property type="molecule type" value="Genomic_DNA"/>
</dbReference>
<dbReference type="SMART" id="SM00849">
    <property type="entry name" value="Lactamase_B"/>
    <property type="match status" value="1"/>
</dbReference>
<dbReference type="GO" id="GO:0016787">
    <property type="term" value="F:hydrolase activity"/>
    <property type="evidence" value="ECO:0007669"/>
    <property type="project" value="UniProtKB-KW"/>
</dbReference>
<evidence type="ECO:0000259" key="5">
    <source>
        <dbReference type="SMART" id="SM00849"/>
    </source>
</evidence>
<dbReference type="InterPro" id="IPR051453">
    <property type="entry name" value="MBL_Glyoxalase_II"/>
</dbReference>
<keyword evidence="3 6" id="KW-0378">Hydrolase</keyword>
<comment type="caution">
    <text evidence="6">The sequence shown here is derived from an EMBL/GenBank/DDBJ whole genome shotgun (WGS) entry which is preliminary data.</text>
</comment>
<dbReference type="InterPro" id="IPR001279">
    <property type="entry name" value="Metallo-B-lactamas"/>
</dbReference>
<keyword evidence="4" id="KW-0862">Zinc</keyword>
<reference evidence="6 7" key="1">
    <citation type="submission" date="2019-02" db="EMBL/GenBank/DDBJ databases">
        <title>Isolation and identification of novel species under the genus Muribaculum.</title>
        <authorList>
            <person name="Miyake S."/>
            <person name="Ding Y."/>
            <person name="Low A."/>
            <person name="Soh M."/>
            <person name="Seedorf H."/>
        </authorList>
    </citation>
    <scope>NUCLEOTIDE SEQUENCE [LARGE SCALE GENOMIC DNA]</scope>
    <source>
        <strain evidence="6 7">TLL-A3</strain>
    </source>
</reference>
<accession>A0A4Z0V4S3</accession>
<keyword evidence="7" id="KW-1185">Reference proteome</keyword>
<comment type="cofactor">
    <cofactor evidence="1">
        <name>Zn(2+)</name>
        <dbReference type="ChEBI" id="CHEBI:29105"/>
    </cofactor>
</comment>
<dbReference type="Pfam" id="PF00753">
    <property type="entry name" value="Lactamase_B"/>
    <property type="match status" value="1"/>
</dbReference>
<dbReference type="Proteomes" id="UP000297635">
    <property type="component" value="Unassembled WGS sequence"/>
</dbReference>
<evidence type="ECO:0000313" key="6">
    <source>
        <dbReference type="EMBL" id="TGG36455.1"/>
    </source>
</evidence>
<dbReference type="GO" id="GO:0046872">
    <property type="term" value="F:metal ion binding"/>
    <property type="evidence" value="ECO:0007669"/>
    <property type="project" value="UniProtKB-KW"/>
</dbReference>
<feature type="domain" description="Metallo-beta-lactamase" evidence="5">
    <location>
        <begin position="12"/>
        <end position="196"/>
    </location>
</feature>
<dbReference type="GeneID" id="82150396"/>
<dbReference type="AlphaFoldDB" id="A0A4Z0V4S3"/>
<evidence type="ECO:0000256" key="2">
    <source>
        <dbReference type="ARBA" id="ARBA00022723"/>
    </source>
</evidence>
<evidence type="ECO:0000313" key="7">
    <source>
        <dbReference type="Proteomes" id="UP000297635"/>
    </source>
</evidence>
<organism evidence="6 7">
    <name type="scientific">Duncaniella freteri</name>
    <dbReference type="NCBI Taxonomy" id="2530391"/>
    <lineage>
        <taxon>Bacteria</taxon>
        <taxon>Pseudomonadati</taxon>
        <taxon>Bacteroidota</taxon>
        <taxon>Bacteroidia</taxon>
        <taxon>Bacteroidales</taxon>
        <taxon>Muribaculaceae</taxon>
        <taxon>Duncaniella</taxon>
    </lineage>
</organism>
<dbReference type="InterPro" id="IPR036866">
    <property type="entry name" value="RibonucZ/Hydroxyglut_hydro"/>
</dbReference>
<dbReference type="PANTHER" id="PTHR46233">
    <property type="entry name" value="HYDROXYACYLGLUTATHIONE HYDROLASE GLOC"/>
    <property type="match status" value="1"/>
</dbReference>
<evidence type="ECO:0000256" key="1">
    <source>
        <dbReference type="ARBA" id="ARBA00001947"/>
    </source>
</evidence>
<gene>
    <name evidence="6" type="ORF">EZ315_11405</name>
</gene>
<proteinExistence type="predicted"/>
<dbReference type="CDD" id="cd06262">
    <property type="entry name" value="metallo-hydrolase-like_MBL-fold"/>
    <property type="match status" value="1"/>
</dbReference>
<dbReference type="Gene3D" id="3.60.15.10">
    <property type="entry name" value="Ribonuclease Z/Hydroxyacylglutathione hydrolase-like"/>
    <property type="match status" value="1"/>
</dbReference>
<dbReference type="PANTHER" id="PTHR46233:SF3">
    <property type="entry name" value="HYDROXYACYLGLUTATHIONE HYDROLASE GLOC"/>
    <property type="match status" value="1"/>
</dbReference>
<sequence length="213" mass="23722">MKVSRFIVNPFGVNTYVIWEPDSHEAAIIDPGMTDIAELNAVDSFIEREHLSIRHLINTHMHLDHIFGNLYIKDKYGIDIAAHQADEFLGLTLSEQTRRFHIPVHVTDHGPDILLKDNDRLYLGKEPIDILCVPGHSPGSIALYCPESGFVITGDALFKGSIGRTDLPRGDYGQLIDSIQQRILTLPHDTVILPGHGPETTVGKEISSNPYIN</sequence>
<name>A0A4Z0V4S3_9BACT</name>
<evidence type="ECO:0000256" key="3">
    <source>
        <dbReference type="ARBA" id="ARBA00022801"/>
    </source>
</evidence>
<evidence type="ECO:0000256" key="4">
    <source>
        <dbReference type="ARBA" id="ARBA00022833"/>
    </source>
</evidence>
<dbReference type="SUPFAM" id="SSF56281">
    <property type="entry name" value="Metallo-hydrolase/oxidoreductase"/>
    <property type="match status" value="1"/>
</dbReference>
<protein>
    <submittedName>
        <fullName evidence="6">MBL fold metallo-hydrolase</fullName>
    </submittedName>
</protein>